<keyword evidence="4 6" id="KW-1133">Transmembrane helix</keyword>
<organism evidence="7 8">
    <name type="scientific">Exiguobacterium indicum</name>
    <dbReference type="NCBI Taxonomy" id="296995"/>
    <lineage>
        <taxon>Bacteria</taxon>
        <taxon>Bacillati</taxon>
        <taxon>Bacillota</taxon>
        <taxon>Bacilli</taxon>
        <taxon>Bacillales</taxon>
        <taxon>Bacillales Family XII. Incertae Sedis</taxon>
        <taxon>Exiguobacterium</taxon>
    </lineage>
</organism>
<reference evidence="7 8" key="1">
    <citation type="journal article" date="2015" name="Int. J. Syst. Evol. Microbiol.">
        <title>Exiguobacterium enclense sp. nov., isolated from sediment.</title>
        <authorList>
            <person name="Dastager S.G."/>
            <person name="Mawlankar R."/>
            <person name="Sonalkar V.V."/>
            <person name="Thorat M.N."/>
            <person name="Mual P."/>
            <person name="Verma A."/>
            <person name="Krishnamurthi S."/>
            <person name="Tang S.K."/>
            <person name="Li W.J."/>
        </authorList>
    </citation>
    <scope>NUCLEOTIDE SEQUENCE [LARGE SCALE GENOMIC DNA]</scope>
    <source>
        <strain evidence="7 8">NIO-1109</strain>
    </source>
</reference>
<sequence length="390" mass="43045">MNRFTLLLVSQWIANAGDALYIVSLIAMIYQTTGQASLAALFPVLVTAGMTGSGFLFAQVAQRVPHASLLFGSQLLKTILLGIIWGFDLPLPLILALVGCIAFFDGFARPIESAFIPRLCQDVQKANSLVQGSNQVIQLIMWPLGAILVSWLSPLSVLSVSAGLFLGASLISYLFYRSVRSLPDPSMEGEDVSFRSSIRYTRTHSFAKANTYLVGIDAFVSTAWISALFLVYIDTHFQLSERWWGILNAFYLLSMIAGSYMMLRRRGTRSLLYRSIGFSISATFLFAFAPIVILAVIACLIQGFASQVRAIELNTLLQTTTPLERLPYVYSVQQTVYALCFCLGSLLFGWLADVFAIELVYALAGVLSLLVWQPARQVLARSSQEQRHVS</sequence>
<dbReference type="InterPro" id="IPR011701">
    <property type="entry name" value="MFS"/>
</dbReference>
<feature type="transmembrane region" description="Helical" evidence="6">
    <location>
        <begin position="347"/>
        <end position="372"/>
    </location>
</feature>
<dbReference type="AlphaFoldDB" id="A0A0V8GG62"/>
<dbReference type="GO" id="GO:0022857">
    <property type="term" value="F:transmembrane transporter activity"/>
    <property type="evidence" value="ECO:0007669"/>
    <property type="project" value="InterPro"/>
</dbReference>
<proteinExistence type="predicted"/>
<name>A0A0V8GG62_9BACL</name>
<evidence type="ECO:0000256" key="4">
    <source>
        <dbReference type="ARBA" id="ARBA00022989"/>
    </source>
</evidence>
<evidence type="ECO:0000256" key="6">
    <source>
        <dbReference type="SAM" id="Phobius"/>
    </source>
</evidence>
<feature type="transmembrane region" description="Helical" evidence="6">
    <location>
        <begin position="36"/>
        <end position="57"/>
    </location>
</feature>
<dbReference type="OrthoDB" id="2351575at2"/>
<dbReference type="Proteomes" id="UP000053797">
    <property type="component" value="Unassembled WGS sequence"/>
</dbReference>
<accession>A0A0V8GG62</accession>
<feature type="transmembrane region" description="Helical" evidence="6">
    <location>
        <begin position="245"/>
        <end position="263"/>
    </location>
</feature>
<evidence type="ECO:0000256" key="3">
    <source>
        <dbReference type="ARBA" id="ARBA00022692"/>
    </source>
</evidence>
<feature type="transmembrane region" description="Helical" evidence="6">
    <location>
        <begin position="12"/>
        <end position="30"/>
    </location>
</feature>
<dbReference type="InterPro" id="IPR036259">
    <property type="entry name" value="MFS_trans_sf"/>
</dbReference>
<evidence type="ECO:0000313" key="8">
    <source>
        <dbReference type="Proteomes" id="UP000053797"/>
    </source>
</evidence>
<feature type="transmembrane region" description="Helical" evidence="6">
    <location>
        <begin position="158"/>
        <end position="176"/>
    </location>
</feature>
<evidence type="ECO:0008006" key="9">
    <source>
        <dbReference type="Google" id="ProtNLM"/>
    </source>
</evidence>
<dbReference type="RefSeq" id="WP_058265141.1">
    <property type="nucleotide sequence ID" value="NZ_FMYN01000002.1"/>
</dbReference>
<dbReference type="PANTHER" id="PTHR23513">
    <property type="entry name" value="INTEGRAL MEMBRANE EFFLUX PROTEIN-RELATED"/>
    <property type="match status" value="1"/>
</dbReference>
<dbReference type="GO" id="GO:0005886">
    <property type="term" value="C:plasma membrane"/>
    <property type="evidence" value="ECO:0007669"/>
    <property type="project" value="UniProtKB-SubCell"/>
</dbReference>
<evidence type="ECO:0000313" key="7">
    <source>
        <dbReference type="EMBL" id="KSU49287.1"/>
    </source>
</evidence>
<dbReference type="EMBL" id="LNQL01000002">
    <property type="protein sequence ID" value="KSU49287.1"/>
    <property type="molecule type" value="Genomic_DNA"/>
</dbReference>
<feature type="transmembrane region" description="Helical" evidence="6">
    <location>
        <begin position="284"/>
        <end position="305"/>
    </location>
</feature>
<comment type="subcellular location">
    <subcellularLocation>
        <location evidence="1">Cell membrane</location>
        <topology evidence="1">Multi-pass membrane protein</topology>
    </subcellularLocation>
</comment>
<dbReference type="Gene3D" id="1.20.1250.20">
    <property type="entry name" value="MFS general substrate transporter like domains"/>
    <property type="match status" value="1"/>
</dbReference>
<protein>
    <recommendedName>
        <fullName evidence="9">MFS transporter</fullName>
    </recommendedName>
</protein>
<dbReference type="PANTHER" id="PTHR23513:SF19">
    <property type="entry name" value="MAJOR FACILITATOR SUPERFAMILY (MFS) PROFILE DOMAIN-CONTAINING PROTEIN"/>
    <property type="match status" value="1"/>
</dbReference>
<evidence type="ECO:0000256" key="5">
    <source>
        <dbReference type="ARBA" id="ARBA00023136"/>
    </source>
</evidence>
<evidence type="ECO:0000256" key="2">
    <source>
        <dbReference type="ARBA" id="ARBA00022475"/>
    </source>
</evidence>
<keyword evidence="5 6" id="KW-0472">Membrane</keyword>
<comment type="caution">
    <text evidence="7">The sequence shown here is derived from an EMBL/GenBank/DDBJ whole genome shotgun (WGS) entry which is preliminary data.</text>
</comment>
<gene>
    <name evidence="7" type="ORF">AS033_07930</name>
</gene>
<keyword evidence="3 6" id="KW-0812">Transmembrane</keyword>
<evidence type="ECO:0000256" key="1">
    <source>
        <dbReference type="ARBA" id="ARBA00004651"/>
    </source>
</evidence>
<keyword evidence="2" id="KW-1003">Cell membrane</keyword>
<dbReference type="Pfam" id="PF07690">
    <property type="entry name" value="MFS_1"/>
    <property type="match status" value="1"/>
</dbReference>
<dbReference type="SUPFAM" id="SSF103473">
    <property type="entry name" value="MFS general substrate transporter"/>
    <property type="match status" value="2"/>
</dbReference>
<dbReference type="CDD" id="cd06173">
    <property type="entry name" value="MFS_MefA_like"/>
    <property type="match status" value="1"/>
</dbReference>
<feature type="transmembrane region" description="Helical" evidence="6">
    <location>
        <begin position="212"/>
        <end position="233"/>
    </location>
</feature>